<dbReference type="GO" id="GO:0004563">
    <property type="term" value="F:beta-N-acetylhexosaminidase activity"/>
    <property type="evidence" value="ECO:0007669"/>
    <property type="project" value="UniProtKB-EC"/>
</dbReference>
<sequence length="695" mass="80181">MTDDIDIDNTMSTPMNYTNALIMIDSEQLPVEIQDGIIEIARNYPYKNFTTADAMGDSDYNSVWTVSFLNDPELQAGQLAVSANHSINSDSSQEPRLDIMVRYHRRIEAFRGLGRILGAARQNSDGLAIPSLLNFTERAQLDTRGVMIDCSRNGVLKPESVYFFLRNMALMGLNMLQLYTEDTYEIENEPFFGYLRGKYTAKELSAIDDYAYDLDIEVIPCIQTLGHLGQILQWPQYAHLRDNSEVLLAEYEPTYEFLDKLISASTAPFRSKRIHLGMDEAYGVGEGRYRQYFGYKEGTRIFVDHLQRVNEICDRLQVEPMIWSDMLFCLAAKNNSLQGYYDTDSNPANLPEVVDKIPSNVELIFWDYYHTNADLYEEKLQHHRDLGCQQPWMATGVWTWSRFWAALPFTFESVRASTVTAKNQQTGVRNGFITVWGDDGNECDMYSSLPALLYYAQHCYTDQDEVDIALLKRNFEGICGAGFDDWIMASKVDTTPSGSHIITRSNFAANTSKWLLWEDPMMAFLSPQYAGENLEDHYEAIANDLSMAMEAYDKPLNCRLELPARLARVLSLKCHLRERLQDAYRKGRHDEIQSLAEGRLQRLRQEVDDLWRYHRRMWMNMYKPFGWENIDLRYGGLRARLDSMQQQLLEYVEWVKQNGAEDAAIPEYDVDLECIYVGSHTNLLLDYTRACTPSR</sequence>
<dbReference type="Pfam" id="PF18088">
    <property type="entry name" value="Glyco_H_20C_C"/>
    <property type="match status" value="1"/>
</dbReference>
<dbReference type="AlphaFoldDB" id="A0AAD5EHY6"/>
<reference evidence="7" key="1">
    <citation type="submission" date="2021-06" db="EMBL/GenBank/DDBJ databases">
        <authorList>
            <consortium name="DOE Joint Genome Institute"/>
            <person name="Mondo S.J."/>
            <person name="Amses K.R."/>
            <person name="Simmons D.R."/>
            <person name="Longcore J.E."/>
            <person name="Seto K."/>
            <person name="Alves G.H."/>
            <person name="Bonds A.E."/>
            <person name="Quandt C.A."/>
            <person name="Davis W.J."/>
            <person name="Chang Y."/>
            <person name="Letcher P.M."/>
            <person name="Powell M.J."/>
            <person name="Kuo A."/>
            <person name="Labutti K."/>
            <person name="Pangilinan J."/>
            <person name="Andreopoulos W."/>
            <person name="Tritt A."/>
            <person name="Riley R."/>
            <person name="Hundley H."/>
            <person name="Johnson J."/>
            <person name="Lipzen A."/>
            <person name="Barry K."/>
            <person name="Berbee M.L."/>
            <person name="Buchler N.E."/>
            <person name="Grigoriev I.V."/>
            <person name="Spatafora J.W."/>
            <person name="Stajich J.E."/>
            <person name="James T.Y."/>
        </authorList>
    </citation>
    <scope>NUCLEOTIDE SEQUENCE</scope>
    <source>
        <strain evidence="7">AG</strain>
    </source>
</reference>
<feature type="domain" description="Glycoside hydrolase family 20 catalytic" evidence="5">
    <location>
        <begin position="144"/>
        <end position="373"/>
    </location>
</feature>
<dbReference type="InterPro" id="IPR017853">
    <property type="entry name" value="GH"/>
</dbReference>
<dbReference type="Gene3D" id="1.20.120.670">
    <property type="entry name" value="N-acetyl-b-d-glucoasminidase"/>
    <property type="match status" value="1"/>
</dbReference>
<comment type="similarity">
    <text evidence="2">Belongs to the glycosyl hydrolase 20 family.</text>
</comment>
<dbReference type="Gene3D" id="3.20.20.80">
    <property type="entry name" value="Glycosidases"/>
    <property type="match status" value="1"/>
</dbReference>
<dbReference type="InterPro" id="IPR015883">
    <property type="entry name" value="Glyco_hydro_20_cat"/>
</dbReference>
<dbReference type="PANTHER" id="PTHR21040:SF8">
    <property type="entry name" value="BCDNA.GH04120"/>
    <property type="match status" value="1"/>
</dbReference>
<dbReference type="GO" id="GO:0005975">
    <property type="term" value="P:carbohydrate metabolic process"/>
    <property type="evidence" value="ECO:0007669"/>
    <property type="project" value="InterPro"/>
</dbReference>
<gene>
    <name evidence="7" type="ORF">K450DRAFT_218681</name>
</gene>
<dbReference type="PANTHER" id="PTHR21040">
    <property type="entry name" value="BCDNA.GH04120"/>
    <property type="match status" value="1"/>
</dbReference>
<evidence type="ECO:0000259" key="5">
    <source>
        <dbReference type="Pfam" id="PF00728"/>
    </source>
</evidence>
<protein>
    <recommendedName>
        <fullName evidence="3">beta-N-acetylhexosaminidase</fullName>
        <ecNumber evidence="3">3.2.1.52</ecNumber>
    </recommendedName>
</protein>
<evidence type="ECO:0000256" key="3">
    <source>
        <dbReference type="ARBA" id="ARBA00012663"/>
    </source>
</evidence>
<accession>A0AAD5EHY6</accession>
<comment type="caution">
    <text evidence="7">The sequence shown here is derived from an EMBL/GenBank/DDBJ whole genome shotgun (WGS) entry which is preliminary data.</text>
</comment>
<dbReference type="CDD" id="cd06565">
    <property type="entry name" value="GH20_GcnA-like"/>
    <property type="match status" value="1"/>
</dbReference>
<dbReference type="SUPFAM" id="SSF51445">
    <property type="entry name" value="(Trans)glycosidases"/>
    <property type="match status" value="1"/>
</dbReference>
<name>A0AAD5EHY6_UMBRA</name>
<dbReference type="EC" id="3.2.1.52" evidence="3"/>
<evidence type="ECO:0000259" key="6">
    <source>
        <dbReference type="Pfam" id="PF18088"/>
    </source>
</evidence>
<dbReference type="InterPro" id="IPR041063">
    <property type="entry name" value="Glyco_H_20C_C"/>
</dbReference>
<organism evidence="7 8">
    <name type="scientific">Umbelopsis ramanniana AG</name>
    <dbReference type="NCBI Taxonomy" id="1314678"/>
    <lineage>
        <taxon>Eukaryota</taxon>
        <taxon>Fungi</taxon>
        <taxon>Fungi incertae sedis</taxon>
        <taxon>Mucoromycota</taxon>
        <taxon>Mucoromycotina</taxon>
        <taxon>Umbelopsidomycetes</taxon>
        <taxon>Umbelopsidales</taxon>
        <taxon>Umbelopsidaceae</taxon>
        <taxon>Umbelopsis</taxon>
    </lineage>
</organism>
<evidence type="ECO:0000313" key="7">
    <source>
        <dbReference type="EMBL" id="KAI8584211.1"/>
    </source>
</evidence>
<evidence type="ECO:0000256" key="1">
    <source>
        <dbReference type="ARBA" id="ARBA00001231"/>
    </source>
</evidence>
<dbReference type="InterPro" id="IPR038901">
    <property type="entry name" value="HEXDC-like"/>
</dbReference>
<dbReference type="Proteomes" id="UP001206595">
    <property type="component" value="Unassembled WGS sequence"/>
</dbReference>
<dbReference type="Pfam" id="PF00728">
    <property type="entry name" value="Glyco_hydro_20"/>
    <property type="match status" value="1"/>
</dbReference>
<keyword evidence="4" id="KW-0378">Hydrolase</keyword>
<feature type="domain" description="Glycoside Hydrolase 20C C-terminal" evidence="6">
    <location>
        <begin position="484"/>
        <end position="653"/>
    </location>
</feature>
<reference evidence="7" key="2">
    <citation type="journal article" date="2022" name="Proc. Natl. Acad. Sci. U.S.A.">
        <title>Diploid-dominant life cycles characterize the early evolution of Fungi.</title>
        <authorList>
            <person name="Amses K.R."/>
            <person name="Simmons D.R."/>
            <person name="Longcore J.E."/>
            <person name="Mondo S.J."/>
            <person name="Seto K."/>
            <person name="Jeronimo G.H."/>
            <person name="Bonds A.E."/>
            <person name="Quandt C.A."/>
            <person name="Davis W.J."/>
            <person name="Chang Y."/>
            <person name="Federici B.A."/>
            <person name="Kuo A."/>
            <person name="LaButti K."/>
            <person name="Pangilinan J."/>
            <person name="Andreopoulos W."/>
            <person name="Tritt A."/>
            <person name="Riley R."/>
            <person name="Hundley H."/>
            <person name="Johnson J."/>
            <person name="Lipzen A."/>
            <person name="Barry K."/>
            <person name="Lang B.F."/>
            <person name="Cuomo C.A."/>
            <person name="Buchler N.E."/>
            <person name="Grigoriev I.V."/>
            <person name="Spatafora J.W."/>
            <person name="Stajich J.E."/>
            <person name="James T.Y."/>
        </authorList>
    </citation>
    <scope>NUCLEOTIDE SEQUENCE</scope>
    <source>
        <strain evidence="7">AG</strain>
    </source>
</reference>
<evidence type="ECO:0000313" key="8">
    <source>
        <dbReference type="Proteomes" id="UP001206595"/>
    </source>
</evidence>
<dbReference type="RefSeq" id="XP_051449215.1">
    <property type="nucleotide sequence ID" value="XM_051585248.1"/>
</dbReference>
<dbReference type="GeneID" id="75910598"/>
<proteinExistence type="inferred from homology"/>
<evidence type="ECO:0000256" key="4">
    <source>
        <dbReference type="ARBA" id="ARBA00022801"/>
    </source>
</evidence>
<dbReference type="EMBL" id="MU620893">
    <property type="protein sequence ID" value="KAI8584211.1"/>
    <property type="molecule type" value="Genomic_DNA"/>
</dbReference>
<evidence type="ECO:0000256" key="2">
    <source>
        <dbReference type="ARBA" id="ARBA00006285"/>
    </source>
</evidence>
<comment type="catalytic activity">
    <reaction evidence="1">
        <text>Hydrolysis of terminal non-reducing N-acetyl-D-hexosamine residues in N-acetyl-beta-D-hexosaminides.</text>
        <dbReference type="EC" id="3.2.1.52"/>
    </reaction>
</comment>
<keyword evidence="8" id="KW-1185">Reference proteome</keyword>